<evidence type="ECO:0000256" key="5">
    <source>
        <dbReference type="SAM" id="SignalP"/>
    </source>
</evidence>
<feature type="region of interest" description="Disordered" evidence="3">
    <location>
        <begin position="281"/>
        <end position="358"/>
    </location>
</feature>
<dbReference type="InterPro" id="IPR013785">
    <property type="entry name" value="Aldolase_TIM"/>
</dbReference>
<keyword evidence="4" id="KW-0812">Transmembrane</keyword>
<keyword evidence="4" id="KW-0472">Membrane</keyword>
<evidence type="ECO:0000256" key="3">
    <source>
        <dbReference type="SAM" id="MobiDB-lite"/>
    </source>
</evidence>
<keyword evidence="5" id="KW-0732">Signal</keyword>
<feature type="region of interest" description="Disordered" evidence="3">
    <location>
        <begin position="399"/>
        <end position="433"/>
    </location>
</feature>
<comment type="caution">
    <text evidence="7">The sequence shown here is derived from an EMBL/GenBank/DDBJ whole genome shotgun (WGS) entry which is preliminary data.</text>
</comment>
<keyword evidence="4" id="KW-1133">Transmembrane helix</keyword>
<feature type="compositionally biased region" description="Polar residues" evidence="3">
    <location>
        <begin position="409"/>
        <end position="418"/>
    </location>
</feature>
<keyword evidence="8" id="KW-1185">Reference proteome</keyword>
<protein>
    <recommendedName>
        <fullName evidence="2">alpha-galactosidase</fullName>
        <ecNumber evidence="2">3.2.1.22</ecNumber>
    </recommendedName>
</protein>
<sequence length="468" mass="51402">MKLLLLIISAFLFINDAQSLWTPKPKSTWNYLIAAKEIDILNRPEEVLTIDINNSHLIPELHKQGKKVICYFSGGTIEKHREDKDQYLAHDEMIIKGETKWHELWLDYRMKDILYPLIKNRMKKAVQNGCDGLEIDCLGAYNHDDLLKRMKEQGKVPLNKEDAYNFAVDLSSMAHELGISIGLKNVAGIAKRLVNKFEFAVVESCSRSSKVCALYEDFPKQGKAVFTIHYGNYGSFQNQVKTMVKEQKNLGYTCTFNNDDNLDYPGFSYDCDTGSIINASGSSTSSNKSSISSSSSSNKSSSSSNSSNSSNNSKTKSNTISTQKPKQSNTPNTNISSNSTTKSIDSTTKSIDPTTQNSTLQNATTQNAATQNAVAQSISGSDVYTLNATDASYTDLNNYTGPNPDGSIVASSSKQSLDNYKEGNDSNKEKPGKGKTVAFIAVGGAATVAAVFLFVKKRNKKYDNAILL</sequence>
<gene>
    <name evidence="7" type="ORF">BCR32DRAFT_292625</name>
</gene>
<dbReference type="Pfam" id="PF03537">
    <property type="entry name" value="Glyco_hydro_114"/>
    <property type="match status" value="1"/>
</dbReference>
<dbReference type="InterPro" id="IPR017853">
    <property type="entry name" value="GH"/>
</dbReference>
<evidence type="ECO:0000256" key="1">
    <source>
        <dbReference type="ARBA" id="ARBA00001255"/>
    </source>
</evidence>
<feature type="signal peptide" evidence="5">
    <location>
        <begin position="1"/>
        <end position="19"/>
    </location>
</feature>
<dbReference type="PANTHER" id="PTHR35273">
    <property type="entry name" value="ALPHA-1,4 POLYGALACTOSAMINIDASE, PUTATIVE (AFU_ORTHOLOGUE AFUA_3G07890)-RELATED"/>
    <property type="match status" value="1"/>
</dbReference>
<reference evidence="7 8" key="2">
    <citation type="submission" date="2016-08" db="EMBL/GenBank/DDBJ databases">
        <title>Pervasive Adenine N6-methylation of Active Genes in Fungi.</title>
        <authorList>
            <consortium name="DOE Joint Genome Institute"/>
            <person name="Mondo S.J."/>
            <person name="Dannebaum R.O."/>
            <person name="Kuo R.C."/>
            <person name="Labutti K."/>
            <person name="Haridas S."/>
            <person name="Kuo A."/>
            <person name="Salamov A."/>
            <person name="Ahrendt S.R."/>
            <person name="Lipzen A."/>
            <person name="Sullivan W."/>
            <person name="Andreopoulos W.B."/>
            <person name="Clum A."/>
            <person name="Lindquist E."/>
            <person name="Daum C."/>
            <person name="Ramamoorthy G.K."/>
            <person name="Gryganskyi A."/>
            <person name="Culley D."/>
            <person name="Magnuson J.K."/>
            <person name="James T.Y."/>
            <person name="O'Malley M.A."/>
            <person name="Stajich J.E."/>
            <person name="Spatafora J.W."/>
            <person name="Visel A."/>
            <person name="Grigoriev I.V."/>
        </authorList>
    </citation>
    <scope>NUCLEOTIDE SEQUENCE [LARGE SCALE GENOMIC DNA]</scope>
    <source>
        <strain evidence="7 8">S4</strain>
    </source>
</reference>
<organism evidence="7 8">
    <name type="scientific">Anaeromyces robustus</name>
    <dbReference type="NCBI Taxonomy" id="1754192"/>
    <lineage>
        <taxon>Eukaryota</taxon>
        <taxon>Fungi</taxon>
        <taxon>Fungi incertae sedis</taxon>
        <taxon>Chytridiomycota</taxon>
        <taxon>Chytridiomycota incertae sedis</taxon>
        <taxon>Neocallimastigomycetes</taxon>
        <taxon>Neocallimastigales</taxon>
        <taxon>Neocallimastigaceae</taxon>
        <taxon>Anaeromyces</taxon>
    </lineage>
</organism>
<accession>A0A1Y1X9P4</accession>
<feature type="transmembrane region" description="Helical" evidence="4">
    <location>
        <begin position="436"/>
        <end position="455"/>
    </location>
</feature>
<dbReference type="Gene3D" id="3.20.20.70">
    <property type="entry name" value="Aldolase class I"/>
    <property type="match status" value="1"/>
</dbReference>
<evidence type="ECO:0000313" key="8">
    <source>
        <dbReference type="Proteomes" id="UP000193944"/>
    </source>
</evidence>
<dbReference type="InterPro" id="IPR004352">
    <property type="entry name" value="GH114_TIM-barrel"/>
</dbReference>
<reference evidence="7 8" key="1">
    <citation type="submission" date="2016-08" db="EMBL/GenBank/DDBJ databases">
        <title>A Parts List for Fungal Cellulosomes Revealed by Comparative Genomics.</title>
        <authorList>
            <consortium name="DOE Joint Genome Institute"/>
            <person name="Haitjema C.H."/>
            <person name="Gilmore S.P."/>
            <person name="Henske J.K."/>
            <person name="Solomon K.V."/>
            <person name="De Groot R."/>
            <person name="Kuo A."/>
            <person name="Mondo S.J."/>
            <person name="Salamov A.A."/>
            <person name="Labutti K."/>
            <person name="Zhao Z."/>
            <person name="Chiniquy J."/>
            <person name="Barry K."/>
            <person name="Brewer H.M."/>
            <person name="Purvine S.O."/>
            <person name="Wright A.T."/>
            <person name="Boxma B."/>
            <person name="Van Alen T."/>
            <person name="Hackstein J.H."/>
            <person name="Baker S.E."/>
            <person name="Grigoriev I.V."/>
            <person name="O'Malley M.A."/>
        </authorList>
    </citation>
    <scope>NUCLEOTIDE SEQUENCE [LARGE SCALE GENOMIC DNA]</scope>
    <source>
        <strain evidence="7 8">S4</strain>
    </source>
</reference>
<proteinExistence type="predicted"/>
<feature type="domain" description="Glycoside-hydrolase family GH114 TIM-barrel" evidence="6">
    <location>
        <begin position="29"/>
        <end position="262"/>
    </location>
</feature>
<dbReference type="GO" id="GO:0004557">
    <property type="term" value="F:alpha-galactosidase activity"/>
    <property type="evidence" value="ECO:0007669"/>
    <property type="project" value="UniProtKB-EC"/>
</dbReference>
<evidence type="ECO:0000259" key="6">
    <source>
        <dbReference type="Pfam" id="PF03537"/>
    </source>
</evidence>
<dbReference type="PANTHER" id="PTHR35273:SF2">
    <property type="entry name" value="ALPHA-GALACTOSIDASE"/>
    <property type="match status" value="1"/>
</dbReference>
<dbReference type="EC" id="3.2.1.22" evidence="2"/>
<dbReference type="EMBL" id="MCFG01000094">
    <property type="protein sequence ID" value="ORX82465.1"/>
    <property type="molecule type" value="Genomic_DNA"/>
</dbReference>
<feature type="chain" id="PRO_5012779150" description="alpha-galactosidase" evidence="5">
    <location>
        <begin position="20"/>
        <end position="468"/>
    </location>
</feature>
<comment type="catalytic activity">
    <reaction evidence="1">
        <text>Hydrolysis of terminal, non-reducing alpha-D-galactose residues in alpha-D-galactosides, including galactose oligosaccharides, galactomannans and galactolipids.</text>
        <dbReference type="EC" id="3.2.1.22"/>
    </reaction>
</comment>
<evidence type="ECO:0000256" key="4">
    <source>
        <dbReference type="SAM" id="Phobius"/>
    </source>
</evidence>
<evidence type="ECO:0000313" key="7">
    <source>
        <dbReference type="EMBL" id="ORX82465.1"/>
    </source>
</evidence>
<dbReference type="AlphaFoldDB" id="A0A1Y1X9P4"/>
<name>A0A1Y1X9P4_9FUNG</name>
<feature type="compositionally biased region" description="Basic and acidic residues" evidence="3">
    <location>
        <begin position="419"/>
        <end position="432"/>
    </location>
</feature>
<dbReference type="OrthoDB" id="2108802at2759"/>
<evidence type="ECO:0000256" key="2">
    <source>
        <dbReference type="ARBA" id="ARBA00012755"/>
    </source>
</evidence>
<dbReference type="Proteomes" id="UP000193944">
    <property type="component" value="Unassembled WGS sequence"/>
</dbReference>
<dbReference type="SUPFAM" id="SSF51445">
    <property type="entry name" value="(Trans)glycosidases"/>
    <property type="match status" value="1"/>
</dbReference>